<dbReference type="InterPro" id="IPR001611">
    <property type="entry name" value="Leu-rich_rpt"/>
</dbReference>
<organism evidence="7 8">
    <name type="scientific">Sphagnum troendelagicum</name>
    <dbReference type="NCBI Taxonomy" id="128251"/>
    <lineage>
        <taxon>Eukaryota</taxon>
        <taxon>Viridiplantae</taxon>
        <taxon>Streptophyta</taxon>
        <taxon>Embryophyta</taxon>
        <taxon>Bryophyta</taxon>
        <taxon>Sphagnophytina</taxon>
        <taxon>Sphagnopsida</taxon>
        <taxon>Sphagnales</taxon>
        <taxon>Sphagnaceae</taxon>
        <taxon>Sphagnum</taxon>
    </lineage>
</organism>
<accession>A0ABP0TGL5</accession>
<dbReference type="EMBL" id="OZ019903">
    <property type="protein sequence ID" value="CAK9196043.1"/>
    <property type="molecule type" value="Genomic_DNA"/>
</dbReference>
<evidence type="ECO:0008006" key="9">
    <source>
        <dbReference type="Google" id="ProtNLM"/>
    </source>
</evidence>
<sequence length="1056" mass="119047">MVEPVAVSIAGKGVSKLLEQVMEATKIAINCNESCKVLHALLKGLQPLVDLAVRQISQSNSDNALESPRSAVHGWLDEIEGTLKRAAGEVNKCIKKQPDVNPLSRYNTGRRILDVTKSVNKLLEQAGLVVLAVTLSESSRAKNIEKMMQEHHEMMQKLHEMIQEEHEMLEQHEMRENLRATTQQIEFANFTQECLQQNYETSCVTSAIKSAFCNLLPLRPSDNMSRVDTGASSSSSCARELIVNEDPHKLTDIQQVQQPVIGLDNFTMRLQQSITSSSIDAEPRCVGVRGMGGAGKTLLAKIAYNSMQVREHFKGGELIWLTVSQTPNIKGLYDSFCRQLRLKEMRVADLGEYRTRLYNEFLRRRVFLVLDDVWNQRVLEQLDLAKGPGSVTLVTTRNQPVLKKAGVIDEDEVQVGVLSEEDSWELFCVHAFPRGFSNIPFELQGVAKLVANECKGLPLALKVIGASMVGKTMPPEWEFQLTCLRESRQLPEKQEEEALFGRLKLSYDNLDNDNPVSKECFLAFAAFPEDHVVTREELIKLWKPQRLLDDPTRSLYFCVGLLIARSLIELVHTGVNSFACKVHDVMRDLALHIIEGQKPITCLYQPGKNLVEFPGDWIRTYETQPCEVRKLSLMENDLTTLNGVTFSAPKLEVLLLARNEKLEAMPKQLLKGIENLKVLDLSKCDKLISLPREIGNLRQLTYLDLDGCYSLKSLPKEIGKLTQLTNLDLDACENLKSLPKEIGKLTQLTHLHLVRCGRLKSLPEAVGNLTQLIHMDLELCYGLMKLPKSIGYLQSLQWLCLRDCDNLKYLPCTMGDLKSLQHLSLNVSTINGLWGKRSRKLDGQAFTIGICQLATLTHLHIQGGQICEIVELCYQLSKLVNLKSFHIYDFFELGMLPDAIQSMVCLEELSVCFCLRIKIIPSFVTLFSKLRMLKLEGLSSLESLPALNTLKMLSTLSITMCKSIKKLPNSFTSSDAFPSLKELNCFFSGLVEFPEVEDGAMPKLQILSLERTNIKSLPDTLIYLKNLEVVYICHDELCKKFENTWLSRKFISTGVR</sequence>
<dbReference type="Gene3D" id="1.10.10.10">
    <property type="entry name" value="Winged helix-like DNA-binding domain superfamily/Winged helix DNA-binding domain"/>
    <property type="match status" value="1"/>
</dbReference>
<dbReference type="SUPFAM" id="SSF52540">
    <property type="entry name" value="P-loop containing nucleoside triphosphate hydrolases"/>
    <property type="match status" value="1"/>
</dbReference>
<feature type="domain" description="NB-ARC" evidence="4">
    <location>
        <begin position="281"/>
        <end position="434"/>
    </location>
</feature>
<dbReference type="Pfam" id="PF00931">
    <property type="entry name" value="NB-ARC"/>
    <property type="match status" value="1"/>
</dbReference>
<keyword evidence="3" id="KW-0175">Coiled coil</keyword>
<dbReference type="InterPro" id="IPR036388">
    <property type="entry name" value="WH-like_DNA-bd_sf"/>
</dbReference>
<evidence type="ECO:0000256" key="3">
    <source>
        <dbReference type="SAM" id="Coils"/>
    </source>
</evidence>
<feature type="domain" description="Disease resistance R13L4/SHOC-2-like LRR" evidence="6">
    <location>
        <begin position="759"/>
        <end position="1018"/>
    </location>
</feature>
<dbReference type="Proteomes" id="UP001497512">
    <property type="component" value="Chromosome 11"/>
</dbReference>
<reference evidence="7" key="1">
    <citation type="submission" date="2024-02" db="EMBL/GenBank/DDBJ databases">
        <authorList>
            <consortium name="ELIXIR-Norway"/>
            <consortium name="Elixir Norway"/>
        </authorList>
    </citation>
    <scope>NUCLEOTIDE SEQUENCE</scope>
</reference>
<feature type="coiled-coil region" evidence="3">
    <location>
        <begin position="144"/>
        <end position="175"/>
    </location>
</feature>
<dbReference type="InterPro" id="IPR042197">
    <property type="entry name" value="Apaf_helical"/>
</dbReference>
<evidence type="ECO:0000313" key="7">
    <source>
        <dbReference type="EMBL" id="CAK9196043.1"/>
    </source>
</evidence>
<proteinExistence type="predicted"/>
<dbReference type="InterPro" id="IPR055414">
    <property type="entry name" value="LRR_R13L4/SHOC2-like"/>
</dbReference>
<protein>
    <recommendedName>
        <fullName evidence="9">Disease resistance protein</fullName>
    </recommendedName>
</protein>
<dbReference type="Gene3D" id="3.80.10.10">
    <property type="entry name" value="Ribonuclease Inhibitor"/>
    <property type="match status" value="2"/>
</dbReference>
<dbReference type="Pfam" id="PF13855">
    <property type="entry name" value="LRR_8"/>
    <property type="match status" value="1"/>
</dbReference>
<dbReference type="Gene3D" id="3.40.50.300">
    <property type="entry name" value="P-loop containing nucleotide triphosphate hydrolases"/>
    <property type="match status" value="1"/>
</dbReference>
<evidence type="ECO:0000259" key="4">
    <source>
        <dbReference type="Pfam" id="PF00931"/>
    </source>
</evidence>
<dbReference type="InterPro" id="IPR058922">
    <property type="entry name" value="WHD_DRP"/>
</dbReference>
<keyword evidence="8" id="KW-1185">Reference proteome</keyword>
<evidence type="ECO:0000259" key="5">
    <source>
        <dbReference type="Pfam" id="PF23559"/>
    </source>
</evidence>
<keyword evidence="2" id="KW-0611">Plant defense</keyword>
<dbReference type="InterPro" id="IPR027417">
    <property type="entry name" value="P-loop_NTPase"/>
</dbReference>
<name>A0ABP0TGL5_9BRYO</name>
<dbReference type="PANTHER" id="PTHR36766">
    <property type="entry name" value="PLANT BROAD-SPECTRUM MILDEW RESISTANCE PROTEIN RPW8"/>
    <property type="match status" value="1"/>
</dbReference>
<dbReference type="PRINTS" id="PR00364">
    <property type="entry name" value="DISEASERSIST"/>
</dbReference>
<dbReference type="Gene3D" id="1.10.8.430">
    <property type="entry name" value="Helical domain of apoptotic protease-activating factors"/>
    <property type="match status" value="1"/>
</dbReference>
<evidence type="ECO:0000256" key="2">
    <source>
        <dbReference type="ARBA" id="ARBA00022821"/>
    </source>
</evidence>
<evidence type="ECO:0000259" key="6">
    <source>
        <dbReference type="Pfam" id="PF23598"/>
    </source>
</evidence>
<dbReference type="Pfam" id="PF23559">
    <property type="entry name" value="WHD_DRP"/>
    <property type="match status" value="1"/>
</dbReference>
<evidence type="ECO:0000313" key="8">
    <source>
        <dbReference type="Proteomes" id="UP001497512"/>
    </source>
</evidence>
<evidence type="ECO:0000256" key="1">
    <source>
        <dbReference type="ARBA" id="ARBA00022737"/>
    </source>
</evidence>
<dbReference type="InterPro" id="IPR032675">
    <property type="entry name" value="LRR_dom_sf"/>
</dbReference>
<dbReference type="Pfam" id="PF23598">
    <property type="entry name" value="LRR_14"/>
    <property type="match status" value="1"/>
</dbReference>
<dbReference type="PANTHER" id="PTHR36766:SF30">
    <property type="entry name" value="TIR-NBS TYPE DISEASE RESISTANCE PROTEIN-RELATED"/>
    <property type="match status" value="1"/>
</dbReference>
<dbReference type="InterPro" id="IPR002182">
    <property type="entry name" value="NB-ARC"/>
</dbReference>
<keyword evidence="1" id="KW-0677">Repeat</keyword>
<gene>
    <name evidence="7" type="ORF">CSSPTR1EN2_LOCUS3276</name>
</gene>
<dbReference type="SUPFAM" id="SSF52058">
    <property type="entry name" value="L domain-like"/>
    <property type="match status" value="2"/>
</dbReference>
<feature type="domain" description="Disease resistance protein winged helix" evidence="5">
    <location>
        <begin position="527"/>
        <end position="590"/>
    </location>
</feature>